<evidence type="ECO:0000313" key="3">
    <source>
        <dbReference type="Proteomes" id="UP001387447"/>
    </source>
</evidence>
<dbReference type="InterPro" id="IPR002931">
    <property type="entry name" value="Transglutaminase-like"/>
</dbReference>
<dbReference type="PANTHER" id="PTHR33490">
    <property type="entry name" value="BLR5614 PROTEIN-RELATED"/>
    <property type="match status" value="1"/>
</dbReference>
<sequence>MNLNLTNVGTTSNYRHRTIRPMGVSSLYGITFVGKNCLAIDSLRGFLLRIDPETDNATVVNPYQTSEFADVTGLAVWSNDLWFTRYNTVYVCREALVGENIASLKPEPLVTLPYNLDGIAVWNSTLYISSQQGGCIFVYSLISRREITRFYAPGIGVENLTVRDEELWVCDRLEQTVYCLERGTGETKFNVLTPFEYPTGLGFYTDPETGEEVLYVAYAGDELFIRDDPNSYEQYQLAKRDRTFIHPLYFHYNESQRYATSNGYLIEMSYVEEIEPLEEIYLEDVEWRIALPSETDRQKVREISYIGTPFTEEIEAGERVAVFKFKPLNSAERRIFGWKALLEVRGIKYQIHPLDVEKIQPLTQEFKDKYLVDNDNLAMESSIVRQAAEEAVGTETNILRKLLSVRNYVYDRLDYSLTAKIETPDVVLDRGIGSCGEYVGVLLALGRLNEIPCRTVGRYKCPAFADRRGVPLEPEYNHVWLEFYIPGFGWVPMESNPDDTGGSGPYPLRFFMGLAWYHIEIGKGLKFQRLTNQGLPVDKEKVSLGNLAINHVRFTILDELPAI</sequence>
<dbReference type="EMBL" id="JBBWYZ010000024">
    <property type="protein sequence ID" value="MEK9514657.1"/>
    <property type="molecule type" value="Genomic_DNA"/>
</dbReference>
<dbReference type="RefSeq" id="WP_315690283.1">
    <property type="nucleotide sequence ID" value="NZ_JBBWYZ010000024.1"/>
</dbReference>
<dbReference type="SUPFAM" id="SSF63825">
    <property type="entry name" value="YWTD domain"/>
    <property type="match status" value="1"/>
</dbReference>
<name>A0ABU9ERV2_LIMFS</name>
<dbReference type="Pfam" id="PF01841">
    <property type="entry name" value="Transglut_core"/>
    <property type="match status" value="1"/>
</dbReference>
<evidence type="ECO:0000313" key="2">
    <source>
        <dbReference type="EMBL" id="MEK9514657.1"/>
    </source>
</evidence>
<dbReference type="Gene3D" id="3.10.620.30">
    <property type="match status" value="1"/>
</dbReference>
<dbReference type="SUPFAM" id="SSF54001">
    <property type="entry name" value="Cysteine proteinases"/>
    <property type="match status" value="1"/>
</dbReference>
<evidence type="ECO:0000259" key="1">
    <source>
        <dbReference type="SMART" id="SM00460"/>
    </source>
</evidence>
<keyword evidence="3" id="KW-1185">Reference proteome</keyword>
<dbReference type="InterPro" id="IPR038765">
    <property type="entry name" value="Papain-like_cys_pep_sf"/>
</dbReference>
<protein>
    <submittedName>
        <fullName evidence="2">Transglutaminase-like domain-containing protein</fullName>
    </submittedName>
</protein>
<dbReference type="PANTHER" id="PTHR33490:SF6">
    <property type="entry name" value="SLL1049 PROTEIN"/>
    <property type="match status" value="1"/>
</dbReference>
<comment type="caution">
    <text evidence="2">The sequence shown here is derived from an EMBL/GenBank/DDBJ whole genome shotgun (WGS) entry which is preliminary data.</text>
</comment>
<proteinExistence type="predicted"/>
<gene>
    <name evidence="2" type="ORF">AAEJ74_24235</name>
</gene>
<accession>A0ABU9ERV2</accession>
<dbReference type="Proteomes" id="UP001387447">
    <property type="component" value="Unassembled WGS sequence"/>
</dbReference>
<reference evidence="2 3" key="1">
    <citation type="journal article" date="2024" name="Front. Microbiol.">
        <title>Transcriptomic insights into the dominance of two phototrophs throughout the water column of a tropical hypersaline-alkaline crater lake (Dziani Dzaha, Mayotte).</title>
        <authorList>
            <person name="Duperron S."/>
            <person name="Halary S."/>
            <person name="Bouly J.-P."/>
            <person name="Roussel T."/>
            <person name="Hugoni M."/>
            <person name="Bruto M."/>
            <person name="Oger P."/>
            <person name="Duval C."/>
            <person name="Woo A."/>
            <person name="Jezequiel D."/>
            <person name="Ader M."/>
            <person name="Leboulanger C."/>
            <person name="Agogue H."/>
            <person name="Grossi V."/>
            <person name="Trousselier M."/>
            <person name="Bernard C."/>
        </authorList>
    </citation>
    <scope>NUCLEOTIDE SEQUENCE [LARGE SCALE GENOMIC DNA]</scope>
    <source>
        <strain evidence="2 3">PMC 851.14</strain>
    </source>
</reference>
<organism evidence="2 3">
    <name type="scientific">Limnospira fusiformis PMC 851.14</name>
    <dbReference type="NCBI Taxonomy" id="2219512"/>
    <lineage>
        <taxon>Bacteria</taxon>
        <taxon>Bacillati</taxon>
        <taxon>Cyanobacteriota</taxon>
        <taxon>Cyanophyceae</taxon>
        <taxon>Oscillatoriophycideae</taxon>
        <taxon>Oscillatoriales</taxon>
        <taxon>Sirenicapillariaceae</taxon>
        <taxon>Limnospira</taxon>
    </lineage>
</organism>
<dbReference type="SMART" id="SM00460">
    <property type="entry name" value="TGc"/>
    <property type="match status" value="1"/>
</dbReference>
<feature type="domain" description="Transglutaminase-like" evidence="1">
    <location>
        <begin position="427"/>
        <end position="497"/>
    </location>
</feature>